<dbReference type="InterPro" id="IPR050979">
    <property type="entry name" value="LD-transpeptidase"/>
</dbReference>
<protein>
    <recommendedName>
        <fullName evidence="8">L,D-TPase catalytic domain-containing protein</fullName>
    </recommendedName>
</protein>
<dbReference type="Pfam" id="PF12229">
    <property type="entry name" value="PG_binding_4"/>
    <property type="match status" value="1"/>
</dbReference>
<dbReference type="Proteomes" id="UP000288388">
    <property type="component" value="Unassembled WGS sequence"/>
</dbReference>
<dbReference type="InterPro" id="IPR005490">
    <property type="entry name" value="LD_TPept_cat_dom"/>
</dbReference>
<sequence>MRGIREDFFQEKTKKIIIISLVVLLVVVSFYSFKSVHYADRLLPKTKVNSINVGGLTLEQANKKINAELTEAPFEIHLGSTIWKQFKRSELGWQTDHLEELSKIKQNQKPFAWGITSLFGSQYDLPNIYDQSKVDQLIDSLGTVLLQTNAARVPTKNATIEWQEDHFVIVPEKQGDTFDVEAVKTALKKYLENGEDSLDTEDYYAQPVLTKEDSTLKKLKAKMNQLAKLKAVYTIGGKQLTIPSQEISSWLTTNEKAEVLLKQDQVTAFVTKLNEENNTKENPTAFNSTLRGTVSVPAGLYNWTIDIPSEVKELSAQVLKGENFNRVPKVVSDVENIQTSIGNTYVEVDLQNQHMWYYKEGKLQFETDIVSGKPSTPTPPGLNYVRSKSMDQVLRGLNDDGSKYASPVRYWMPIDDTGVGIHDSDWQYAYGGDLWLYRGSHGCINTPPAKMAELYPMLDEGTPVLVF</sequence>
<keyword evidence="5 6" id="KW-0961">Cell wall biogenesis/degradation</keyword>
<organism evidence="9 10">
    <name type="scientific">Enterococcus avium</name>
    <name type="common">Streptococcus avium</name>
    <dbReference type="NCBI Taxonomy" id="33945"/>
    <lineage>
        <taxon>Bacteria</taxon>
        <taxon>Bacillati</taxon>
        <taxon>Bacillota</taxon>
        <taxon>Bacilli</taxon>
        <taxon>Lactobacillales</taxon>
        <taxon>Enterococcaceae</taxon>
        <taxon>Enterococcus</taxon>
    </lineage>
</organism>
<dbReference type="EMBL" id="RYZS01000001">
    <property type="protein sequence ID" value="RVU96321.1"/>
    <property type="molecule type" value="Genomic_DNA"/>
</dbReference>
<evidence type="ECO:0000313" key="9">
    <source>
        <dbReference type="EMBL" id="RVU96321.1"/>
    </source>
</evidence>
<dbReference type="InterPro" id="IPR022029">
    <property type="entry name" value="YoaR-like_PG-bd"/>
</dbReference>
<feature type="active site" description="Proton donor/acceptor" evidence="6">
    <location>
        <position position="422"/>
    </location>
</feature>
<dbReference type="GO" id="GO:0071555">
    <property type="term" value="P:cell wall organization"/>
    <property type="evidence" value="ECO:0007669"/>
    <property type="project" value="UniProtKB-UniRule"/>
</dbReference>
<dbReference type="CDD" id="cd16913">
    <property type="entry name" value="YkuD_like"/>
    <property type="match status" value="1"/>
</dbReference>
<feature type="domain" description="L,D-TPase catalytic" evidence="8">
    <location>
        <begin position="344"/>
        <end position="467"/>
    </location>
</feature>
<dbReference type="GO" id="GO:0008360">
    <property type="term" value="P:regulation of cell shape"/>
    <property type="evidence" value="ECO:0007669"/>
    <property type="project" value="UniProtKB-UniRule"/>
</dbReference>
<feature type="transmembrane region" description="Helical" evidence="7">
    <location>
        <begin position="16"/>
        <end position="33"/>
    </location>
</feature>
<evidence type="ECO:0000256" key="1">
    <source>
        <dbReference type="ARBA" id="ARBA00004752"/>
    </source>
</evidence>
<evidence type="ECO:0000256" key="3">
    <source>
        <dbReference type="ARBA" id="ARBA00022960"/>
    </source>
</evidence>
<keyword evidence="7" id="KW-0812">Transmembrane</keyword>
<keyword evidence="2" id="KW-0808">Transferase</keyword>
<evidence type="ECO:0000313" key="10">
    <source>
        <dbReference type="Proteomes" id="UP000288388"/>
    </source>
</evidence>
<dbReference type="PANTHER" id="PTHR30582">
    <property type="entry name" value="L,D-TRANSPEPTIDASE"/>
    <property type="match status" value="1"/>
</dbReference>
<reference evidence="9 10" key="1">
    <citation type="submission" date="2018-12" db="EMBL/GenBank/DDBJ databases">
        <title>A novel vanA-carrying plasmid in a clinical isolate of Enterococcus avium.</title>
        <authorList>
            <person name="Bernasconi O.J."/>
            <person name="Luzzaro F."/>
            <person name="Endimiani A."/>
        </authorList>
    </citation>
    <scope>NUCLEOTIDE SEQUENCE [LARGE SCALE GENOMIC DNA]</scope>
    <source>
        <strain evidence="9 10">LC0559/18</strain>
    </source>
</reference>
<dbReference type="Gene3D" id="3.10.20.800">
    <property type="match status" value="1"/>
</dbReference>
<keyword evidence="7" id="KW-1133">Transmembrane helix</keyword>
<name>A0A437URS9_ENTAV</name>
<comment type="caution">
    <text evidence="9">The sequence shown here is derived from an EMBL/GenBank/DDBJ whole genome shotgun (WGS) entry which is preliminary data.</text>
</comment>
<dbReference type="GO" id="GO:0071972">
    <property type="term" value="F:peptidoglycan L,D-transpeptidase activity"/>
    <property type="evidence" value="ECO:0007669"/>
    <property type="project" value="TreeGrafter"/>
</dbReference>
<dbReference type="InterPro" id="IPR038063">
    <property type="entry name" value="Transpep_catalytic_dom"/>
</dbReference>
<evidence type="ECO:0000256" key="5">
    <source>
        <dbReference type="ARBA" id="ARBA00023316"/>
    </source>
</evidence>
<comment type="pathway">
    <text evidence="1 6">Cell wall biogenesis; peptidoglycan biosynthesis.</text>
</comment>
<dbReference type="Gene3D" id="2.40.440.10">
    <property type="entry name" value="L,D-transpeptidase catalytic domain-like"/>
    <property type="match status" value="1"/>
</dbReference>
<dbReference type="PROSITE" id="PS52029">
    <property type="entry name" value="LD_TPASE"/>
    <property type="match status" value="1"/>
</dbReference>
<dbReference type="GO" id="GO:0018104">
    <property type="term" value="P:peptidoglycan-protein cross-linking"/>
    <property type="evidence" value="ECO:0007669"/>
    <property type="project" value="TreeGrafter"/>
</dbReference>
<dbReference type="GO" id="GO:0016740">
    <property type="term" value="F:transferase activity"/>
    <property type="evidence" value="ECO:0007669"/>
    <property type="project" value="UniProtKB-KW"/>
</dbReference>
<dbReference type="GO" id="GO:0005576">
    <property type="term" value="C:extracellular region"/>
    <property type="evidence" value="ECO:0007669"/>
    <property type="project" value="TreeGrafter"/>
</dbReference>
<evidence type="ECO:0000256" key="2">
    <source>
        <dbReference type="ARBA" id="ARBA00022679"/>
    </source>
</evidence>
<keyword evidence="4 6" id="KW-0573">Peptidoglycan synthesis</keyword>
<proteinExistence type="predicted"/>
<evidence type="ECO:0000256" key="4">
    <source>
        <dbReference type="ARBA" id="ARBA00022984"/>
    </source>
</evidence>
<dbReference type="UniPathway" id="UPA00219"/>
<feature type="active site" description="Nucleophile" evidence="6">
    <location>
        <position position="443"/>
    </location>
</feature>
<keyword evidence="3 6" id="KW-0133">Cell shape</keyword>
<dbReference type="SUPFAM" id="SSF141523">
    <property type="entry name" value="L,D-transpeptidase catalytic domain-like"/>
    <property type="match status" value="1"/>
</dbReference>
<accession>A0A437URS9</accession>
<keyword evidence="7" id="KW-0472">Membrane</keyword>
<dbReference type="RefSeq" id="WP_127979610.1">
    <property type="nucleotide sequence ID" value="NZ_JBPFKW010000137.1"/>
</dbReference>
<dbReference type="AlphaFoldDB" id="A0A437URS9"/>
<evidence type="ECO:0000256" key="6">
    <source>
        <dbReference type="PROSITE-ProRule" id="PRU01373"/>
    </source>
</evidence>
<dbReference type="PANTHER" id="PTHR30582:SF33">
    <property type="entry name" value="EXPORTED PROTEIN"/>
    <property type="match status" value="1"/>
</dbReference>
<evidence type="ECO:0000259" key="8">
    <source>
        <dbReference type="PROSITE" id="PS52029"/>
    </source>
</evidence>
<dbReference type="InterPro" id="IPR038054">
    <property type="entry name" value="LD_TPept-like_central_sf"/>
</dbReference>
<dbReference type="SUPFAM" id="SSF143985">
    <property type="entry name" value="L,D-transpeptidase pre-catalytic domain-like"/>
    <property type="match status" value="1"/>
</dbReference>
<gene>
    <name evidence="9" type="ORF">EK398_16525</name>
</gene>
<evidence type="ECO:0000256" key="7">
    <source>
        <dbReference type="SAM" id="Phobius"/>
    </source>
</evidence>
<dbReference type="Pfam" id="PF03734">
    <property type="entry name" value="YkuD"/>
    <property type="match status" value="1"/>
</dbReference>